<dbReference type="EMBL" id="JAHFZB010000049">
    <property type="protein sequence ID" value="KAK6467579.1"/>
    <property type="molecule type" value="Genomic_DNA"/>
</dbReference>
<keyword evidence="1" id="KW-0175">Coiled coil</keyword>
<evidence type="ECO:0000256" key="1">
    <source>
        <dbReference type="SAM" id="Coils"/>
    </source>
</evidence>
<keyword evidence="4" id="KW-1185">Reference proteome</keyword>
<proteinExistence type="predicted"/>
<dbReference type="Proteomes" id="UP001369086">
    <property type="component" value="Unassembled WGS sequence"/>
</dbReference>
<keyword evidence="2" id="KW-1133">Transmembrane helix</keyword>
<evidence type="ECO:0000313" key="4">
    <source>
        <dbReference type="Proteomes" id="UP001369086"/>
    </source>
</evidence>
<feature type="transmembrane region" description="Helical" evidence="2">
    <location>
        <begin position="12"/>
        <end position="31"/>
    </location>
</feature>
<name>A0ABR0Y535_HUSHU</name>
<keyword evidence="2" id="KW-0472">Membrane</keyword>
<gene>
    <name evidence="3" type="ORF">HHUSO_G35130</name>
</gene>
<sequence>MAGSCNFKNLCLGVLLVILIVWAIVATIFAVKKNNESDLHFSNSSDWEEAKVEFQLEMSRENQTRLQAMLAQREKNLKTVNSSLIMCQEQRIVLHDNLTTLHNEILTFAKITAKVTHMQGEIDSLQQTLTQTSQELQSSKDKYAEAVASKEAAGREKQQQCEKSKDELQQNIQKHLSKIKALKEELSALSGVNRPVPVHTITALYIAALLLALPVNM</sequence>
<comment type="caution">
    <text evidence="3">The sequence shown here is derived from an EMBL/GenBank/DDBJ whole genome shotgun (WGS) entry which is preliminary data.</text>
</comment>
<accession>A0ABR0Y535</accession>
<keyword evidence="2" id="KW-0812">Transmembrane</keyword>
<feature type="coiled-coil region" evidence="1">
    <location>
        <begin position="115"/>
        <end position="192"/>
    </location>
</feature>
<evidence type="ECO:0000313" key="3">
    <source>
        <dbReference type="EMBL" id="KAK6467579.1"/>
    </source>
</evidence>
<reference evidence="3 4" key="1">
    <citation type="submission" date="2021-05" db="EMBL/GenBank/DDBJ databases">
        <authorList>
            <person name="Zahm M."/>
            <person name="Klopp C."/>
            <person name="Cabau C."/>
            <person name="Kuhl H."/>
            <person name="Suciu R."/>
            <person name="Ciorpac M."/>
            <person name="Holostenco D."/>
            <person name="Gessner J."/>
            <person name="Wuertz S."/>
            <person name="Hohne C."/>
            <person name="Stock M."/>
            <person name="Gislard M."/>
            <person name="Lluch J."/>
            <person name="Milhes M."/>
            <person name="Lampietro C."/>
            <person name="Lopez Roques C."/>
            <person name="Donnadieu C."/>
            <person name="Du K."/>
            <person name="Schartl M."/>
            <person name="Guiguen Y."/>
        </authorList>
    </citation>
    <scope>NUCLEOTIDE SEQUENCE [LARGE SCALE GENOMIC DNA]</scope>
    <source>
        <strain evidence="3">Hh-F2</strain>
        <tissue evidence="3">Blood</tissue>
    </source>
</reference>
<protein>
    <recommendedName>
        <fullName evidence="5">Bone marrow stromal antigen 2</fullName>
    </recommendedName>
</protein>
<evidence type="ECO:0008006" key="5">
    <source>
        <dbReference type="Google" id="ProtNLM"/>
    </source>
</evidence>
<organism evidence="3 4">
    <name type="scientific">Huso huso</name>
    <name type="common">Beluga</name>
    <name type="synonym">Acipenser huso</name>
    <dbReference type="NCBI Taxonomy" id="61971"/>
    <lineage>
        <taxon>Eukaryota</taxon>
        <taxon>Metazoa</taxon>
        <taxon>Chordata</taxon>
        <taxon>Craniata</taxon>
        <taxon>Vertebrata</taxon>
        <taxon>Euteleostomi</taxon>
        <taxon>Actinopterygii</taxon>
        <taxon>Chondrostei</taxon>
        <taxon>Acipenseriformes</taxon>
        <taxon>Acipenseridae</taxon>
        <taxon>Huso</taxon>
    </lineage>
</organism>
<evidence type="ECO:0000256" key="2">
    <source>
        <dbReference type="SAM" id="Phobius"/>
    </source>
</evidence>